<evidence type="ECO:0000313" key="3">
    <source>
        <dbReference type="Proteomes" id="UP000827092"/>
    </source>
</evidence>
<gene>
    <name evidence="2" type="ORF">JTE90_008373</name>
</gene>
<accession>A0AAV6V5Q0</accession>
<proteinExistence type="predicted"/>
<comment type="caution">
    <text evidence="2">The sequence shown here is derived from an EMBL/GenBank/DDBJ whole genome shotgun (WGS) entry which is preliminary data.</text>
</comment>
<reference evidence="2 3" key="1">
    <citation type="journal article" date="2022" name="Nat. Ecol. Evol.">
        <title>A masculinizing supergene underlies an exaggerated male reproductive morph in a spider.</title>
        <authorList>
            <person name="Hendrickx F."/>
            <person name="De Corte Z."/>
            <person name="Sonet G."/>
            <person name="Van Belleghem S.M."/>
            <person name="Kostlbacher S."/>
            <person name="Vangestel C."/>
        </authorList>
    </citation>
    <scope>NUCLEOTIDE SEQUENCE [LARGE SCALE GENOMIC DNA]</scope>
    <source>
        <strain evidence="2">W744_W776</strain>
    </source>
</reference>
<dbReference type="Proteomes" id="UP000827092">
    <property type="component" value="Unassembled WGS sequence"/>
</dbReference>
<name>A0AAV6V5Q0_9ARAC</name>
<evidence type="ECO:0000313" key="2">
    <source>
        <dbReference type="EMBL" id="KAG8191058.1"/>
    </source>
</evidence>
<dbReference type="EMBL" id="JAFNEN010000167">
    <property type="protein sequence ID" value="KAG8191058.1"/>
    <property type="molecule type" value="Genomic_DNA"/>
</dbReference>
<feature type="region of interest" description="Disordered" evidence="1">
    <location>
        <begin position="78"/>
        <end position="102"/>
    </location>
</feature>
<keyword evidence="3" id="KW-1185">Reference proteome</keyword>
<evidence type="ECO:0000256" key="1">
    <source>
        <dbReference type="SAM" id="MobiDB-lite"/>
    </source>
</evidence>
<feature type="compositionally biased region" description="Polar residues" evidence="1">
    <location>
        <begin position="78"/>
        <end position="93"/>
    </location>
</feature>
<dbReference type="AlphaFoldDB" id="A0AAV6V5Q0"/>
<protein>
    <submittedName>
        <fullName evidence="2">Uncharacterized protein</fullName>
    </submittedName>
</protein>
<organism evidence="2 3">
    <name type="scientific">Oedothorax gibbosus</name>
    <dbReference type="NCBI Taxonomy" id="931172"/>
    <lineage>
        <taxon>Eukaryota</taxon>
        <taxon>Metazoa</taxon>
        <taxon>Ecdysozoa</taxon>
        <taxon>Arthropoda</taxon>
        <taxon>Chelicerata</taxon>
        <taxon>Arachnida</taxon>
        <taxon>Araneae</taxon>
        <taxon>Araneomorphae</taxon>
        <taxon>Entelegynae</taxon>
        <taxon>Araneoidea</taxon>
        <taxon>Linyphiidae</taxon>
        <taxon>Erigoninae</taxon>
        <taxon>Oedothorax</taxon>
    </lineage>
</organism>
<sequence length="102" mass="11617">MGDHMPWMTRQAQLQGRVDHILMRVLHDRGTACNHGQMVIPDYLVPGYTGCLNRNPTNTSYLFKRCCPIPDWYAIENSKPNSSQHASEPSRQLTLIVPGLRL</sequence>